<gene>
    <name evidence="1" type="ORF">S01H4_27240</name>
</gene>
<protein>
    <submittedName>
        <fullName evidence="1">Uncharacterized protein</fullName>
    </submittedName>
</protein>
<reference evidence="1" key="1">
    <citation type="journal article" date="2014" name="Front. Microbiol.">
        <title>High frequency of phylogenetically diverse reductive dehalogenase-homologous genes in deep subseafloor sedimentary metagenomes.</title>
        <authorList>
            <person name="Kawai M."/>
            <person name="Futagami T."/>
            <person name="Toyoda A."/>
            <person name="Takaki Y."/>
            <person name="Nishi S."/>
            <person name="Hori S."/>
            <person name="Arai W."/>
            <person name="Tsubouchi T."/>
            <person name="Morono Y."/>
            <person name="Uchiyama I."/>
            <person name="Ito T."/>
            <person name="Fujiyama A."/>
            <person name="Inagaki F."/>
            <person name="Takami H."/>
        </authorList>
    </citation>
    <scope>NUCLEOTIDE SEQUENCE</scope>
    <source>
        <strain evidence="1">Expedition CK06-06</strain>
    </source>
</reference>
<accession>X1A1T3</accession>
<dbReference type="InterPro" id="IPR015422">
    <property type="entry name" value="PyrdxlP-dep_Trfase_small"/>
</dbReference>
<dbReference type="EMBL" id="BART01013273">
    <property type="protein sequence ID" value="GAG75719.1"/>
    <property type="molecule type" value="Genomic_DNA"/>
</dbReference>
<organism evidence="1">
    <name type="scientific">marine sediment metagenome</name>
    <dbReference type="NCBI Taxonomy" id="412755"/>
    <lineage>
        <taxon>unclassified sequences</taxon>
        <taxon>metagenomes</taxon>
        <taxon>ecological metagenomes</taxon>
    </lineage>
</organism>
<dbReference type="Gene3D" id="3.90.1150.10">
    <property type="entry name" value="Aspartate Aminotransferase, domain 1"/>
    <property type="match status" value="1"/>
</dbReference>
<dbReference type="AlphaFoldDB" id="X1A1T3"/>
<comment type="caution">
    <text evidence="1">The sequence shown here is derived from an EMBL/GenBank/DDBJ whole genome shotgun (WGS) entry which is preliminary data.</text>
</comment>
<sequence>MTSRGWHLDRLQFPESLHMTITHSNIAQAEPFIEDIQASVRKVRKSGFCKVTSSLTISMAQGFAKTLPGGLFQKITRSSARKFENGKKDKPSRSAAMYGITASLENRKDVHTMILEILDQMYSL</sequence>
<name>X1A1T3_9ZZZZ</name>
<evidence type="ECO:0000313" key="1">
    <source>
        <dbReference type="EMBL" id="GAG75719.1"/>
    </source>
</evidence>
<proteinExistence type="predicted"/>